<proteinExistence type="inferred from homology"/>
<dbReference type="InterPro" id="IPR035901">
    <property type="entry name" value="GIY-YIG_endonuc_sf"/>
</dbReference>
<dbReference type="PROSITE" id="PS50164">
    <property type="entry name" value="GIY_YIG"/>
    <property type="match status" value="1"/>
</dbReference>
<comment type="caution">
    <text evidence="3">The sequence shown here is derived from an EMBL/GenBank/DDBJ whole genome shotgun (WGS) entry which is preliminary data.</text>
</comment>
<evidence type="ECO:0000259" key="2">
    <source>
        <dbReference type="PROSITE" id="PS50164"/>
    </source>
</evidence>
<dbReference type="EMBL" id="PCRS01000018">
    <property type="protein sequence ID" value="PIP24974.1"/>
    <property type="molecule type" value="Genomic_DNA"/>
</dbReference>
<evidence type="ECO:0000313" key="3">
    <source>
        <dbReference type="EMBL" id="PIP24974.1"/>
    </source>
</evidence>
<accession>A0A2G9Z0F8</accession>
<dbReference type="PANTHER" id="PTHR34477">
    <property type="entry name" value="UPF0213 PROTEIN YHBQ"/>
    <property type="match status" value="1"/>
</dbReference>
<dbReference type="CDD" id="cd10449">
    <property type="entry name" value="GIY-YIG_SLX1_like"/>
    <property type="match status" value="1"/>
</dbReference>
<organism evidence="3 4">
    <name type="scientific">Candidatus Nealsonbacteria bacterium CG23_combo_of_CG06-09_8_20_14_all_36_12</name>
    <dbReference type="NCBI Taxonomy" id="1974718"/>
    <lineage>
        <taxon>Bacteria</taxon>
        <taxon>Candidatus Nealsoniibacteriota</taxon>
    </lineage>
</organism>
<dbReference type="SUPFAM" id="SSF82771">
    <property type="entry name" value="GIY-YIG endonuclease"/>
    <property type="match status" value="1"/>
</dbReference>
<dbReference type="PANTHER" id="PTHR34477:SF1">
    <property type="entry name" value="UPF0213 PROTEIN YHBQ"/>
    <property type="match status" value="1"/>
</dbReference>
<evidence type="ECO:0000313" key="4">
    <source>
        <dbReference type="Proteomes" id="UP000228681"/>
    </source>
</evidence>
<dbReference type="InterPro" id="IPR050190">
    <property type="entry name" value="UPF0213_domain"/>
</dbReference>
<evidence type="ECO:0000256" key="1">
    <source>
        <dbReference type="ARBA" id="ARBA00007435"/>
    </source>
</evidence>
<feature type="domain" description="GIY-YIG" evidence="2">
    <location>
        <begin position="1"/>
        <end position="79"/>
    </location>
</feature>
<name>A0A2G9Z0F8_9BACT</name>
<dbReference type="AlphaFoldDB" id="A0A2G9Z0F8"/>
<dbReference type="Pfam" id="PF01541">
    <property type="entry name" value="GIY-YIG"/>
    <property type="match status" value="1"/>
</dbReference>
<protein>
    <submittedName>
        <fullName evidence="3">Excinuclease ABC subunit C</fullName>
    </submittedName>
</protein>
<dbReference type="Gene3D" id="3.40.1440.10">
    <property type="entry name" value="GIY-YIG endonuclease"/>
    <property type="match status" value="1"/>
</dbReference>
<sequence>MYYVYIIQSQKDESYYVGITEDLKVRLQEHNKGDVRYTSSKMPYQISWYCAFKNKNKALAFEKYLKQSSGFAFARKRLI</sequence>
<dbReference type="InterPro" id="IPR000305">
    <property type="entry name" value="GIY-YIG_endonuc"/>
</dbReference>
<reference evidence="3 4" key="1">
    <citation type="submission" date="2017-09" db="EMBL/GenBank/DDBJ databases">
        <title>Depth-based differentiation of microbial function through sediment-hosted aquifers and enrichment of novel symbionts in the deep terrestrial subsurface.</title>
        <authorList>
            <person name="Probst A.J."/>
            <person name="Ladd B."/>
            <person name="Jarett J.K."/>
            <person name="Geller-Mcgrath D.E."/>
            <person name="Sieber C.M."/>
            <person name="Emerson J.B."/>
            <person name="Anantharaman K."/>
            <person name="Thomas B.C."/>
            <person name="Malmstrom R."/>
            <person name="Stieglmeier M."/>
            <person name="Klingl A."/>
            <person name="Woyke T."/>
            <person name="Ryan C.M."/>
            <person name="Banfield J.F."/>
        </authorList>
    </citation>
    <scope>NUCLEOTIDE SEQUENCE [LARGE SCALE GENOMIC DNA]</scope>
    <source>
        <strain evidence="3">CG23_combo_of_CG06-09_8_20_14_all_36_12</strain>
    </source>
</reference>
<gene>
    <name evidence="3" type="ORF">COX34_01150</name>
</gene>
<dbReference type="Proteomes" id="UP000228681">
    <property type="component" value="Unassembled WGS sequence"/>
</dbReference>
<comment type="similarity">
    <text evidence="1">Belongs to the UPF0213 family.</text>
</comment>